<dbReference type="HOGENOM" id="CLU_679778_0_0_1"/>
<evidence type="ECO:0000313" key="2">
    <source>
        <dbReference type="Proteomes" id="UP000015241"/>
    </source>
</evidence>
<dbReference type="OrthoDB" id="2801588at2759"/>
<reference evidence="1 2" key="1">
    <citation type="journal article" date="2012" name="Science">
        <title>The Paleozoic origin of enzymatic lignin decomposition reconstructed from 31 fungal genomes.</title>
        <authorList>
            <person name="Floudas D."/>
            <person name="Binder M."/>
            <person name="Riley R."/>
            <person name="Barry K."/>
            <person name="Blanchette R.A."/>
            <person name="Henrissat B."/>
            <person name="Martinez A.T."/>
            <person name="Otillar R."/>
            <person name="Spatafora J.W."/>
            <person name="Yadav J.S."/>
            <person name="Aerts A."/>
            <person name="Benoit I."/>
            <person name="Boyd A."/>
            <person name="Carlson A."/>
            <person name="Copeland A."/>
            <person name="Coutinho P.M."/>
            <person name="de Vries R.P."/>
            <person name="Ferreira P."/>
            <person name="Findley K."/>
            <person name="Foster B."/>
            <person name="Gaskell J."/>
            <person name="Glotzer D."/>
            <person name="Gorecki P."/>
            <person name="Heitman J."/>
            <person name="Hesse C."/>
            <person name="Hori C."/>
            <person name="Igarashi K."/>
            <person name="Jurgens J.A."/>
            <person name="Kallen N."/>
            <person name="Kersten P."/>
            <person name="Kohler A."/>
            <person name="Kuees U."/>
            <person name="Kumar T.K.A."/>
            <person name="Kuo A."/>
            <person name="LaButti K."/>
            <person name="Larrondo L.F."/>
            <person name="Lindquist E."/>
            <person name="Ling A."/>
            <person name="Lombard V."/>
            <person name="Lucas S."/>
            <person name="Lundell T."/>
            <person name="Martin R."/>
            <person name="McLaughlin D.J."/>
            <person name="Morgenstern I."/>
            <person name="Morin E."/>
            <person name="Murat C."/>
            <person name="Nagy L.G."/>
            <person name="Nolan M."/>
            <person name="Ohm R.A."/>
            <person name="Patyshakuliyeva A."/>
            <person name="Rokas A."/>
            <person name="Ruiz-Duenas F.J."/>
            <person name="Sabat G."/>
            <person name="Salamov A."/>
            <person name="Samejima M."/>
            <person name="Schmutz J."/>
            <person name="Slot J.C."/>
            <person name="St John F."/>
            <person name="Stenlid J."/>
            <person name="Sun H."/>
            <person name="Sun S."/>
            <person name="Syed K."/>
            <person name="Tsang A."/>
            <person name="Wiebenga A."/>
            <person name="Young D."/>
            <person name="Pisabarro A."/>
            <person name="Eastwood D.C."/>
            <person name="Martin F."/>
            <person name="Cullen D."/>
            <person name="Grigoriev I.V."/>
            <person name="Hibbett D.S."/>
        </authorList>
    </citation>
    <scope>NUCLEOTIDE SEQUENCE</scope>
    <source>
        <strain evidence="2">FP-58527</strain>
    </source>
</reference>
<dbReference type="InParanoid" id="S8ECL1"/>
<name>S8ECL1_FOMSC</name>
<dbReference type="EMBL" id="KE504136">
    <property type="protein sequence ID" value="EPT02353.1"/>
    <property type="molecule type" value="Genomic_DNA"/>
</dbReference>
<proteinExistence type="predicted"/>
<dbReference type="AlphaFoldDB" id="S8ECL1"/>
<evidence type="ECO:0000313" key="1">
    <source>
        <dbReference type="EMBL" id="EPT02353.1"/>
    </source>
</evidence>
<protein>
    <submittedName>
        <fullName evidence="1">Uncharacterized protein</fullName>
    </submittedName>
</protein>
<organism evidence="1 2">
    <name type="scientific">Fomitopsis schrenkii</name>
    <name type="common">Brown rot fungus</name>
    <dbReference type="NCBI Taxonomy" id="2126942"/>
    <lineage>
        <taxon>Eukaryota</taxon>
        <taxon>Fungi</taxon>
        <taxon>Dikarya</taxon>
        <taxon>Basidiomycota</taxon>
        <taxon>Agaricomycotina</taxon>
        <taxon>Agaricomycetes</taxon>
        <taxon>Polyporales</taxon>
        <taxon>Fomitopsis</taxon>
    </lineage>
</organism>
<accession>S8ECL1</accession>
<dbReference type="Proteomes" id="UP000015241">
    <property type="component" value="Unassembled WGS sequence"/>
</dbReference>
<gene>
    <name evidence="1" type="ORF">FOMPIDRAFT_88977</name>
</gene>
<keyword evidence="2" id="KW-1185">Reference proteome</keyword>
<sequence length="405" mass="43866">MSVDVSEWQGFELEHADLVALHLTRNHFSNFCLICTPTIPALGLMKLLATPEAHSKLESLRVDHSDSTGPVAQLLQAVTDTLLMAGKALRRFDFRWDFDQGPLTECVPGLNFAPNTSLEDVSVTLKMPPNPHMIESILTSVISSITSPYLKSVSVTLDVTDVGTSEAYQPVSGGDASRSSVPKALDDFHATLNASLFDNLARNSVQIRIPALLSTHTAAAEVIAPIRSRLDELFAPWLARNVLQLQIAYTILGPGTSGLRNATAHILTGTDEVYTENFNERVGCPQYGVTHNGRRSSTPATIMIGPATLDFLRNFASRHASLDTVTLYTFPKGTHLLRSSYAHTRLTHPQLAHMLKHVTTPLTALAGAEAAGLDLLGTARPLKFATRSWPGPPAAPRTAALAKLW</sequence>